<evidence type="ECO:0000256" key="1">
    <source>
        <dbReference type="ARBA" id="ARBA00006328"/>
    </source>
</evidence>
<dbReference type="AlphaFoldDB" id="A0A100VKT3"/>
<sequence>MTQNDRFLVYGASGSQGGAVAQLLVQNGCEVRTITRNEETAKTLKEQNIEAFIGDLSDVEQLHAAHEGVSKVFLNLPVEFNSDKIRQYTKNAIDAAIQANVKLIVVNTGTYVPEPITHSKGIELKREVIHELQQSGLPYIIVEPIVYLENFLIPGILNNGVLAYPVPSDKPISWISLNDAAQFHYYALTHSELAGSIIPAPGLEALTGAQLAEQFSAVLGEEISFMSLPFDHFEAAIQPLLGSETAAGLKGLYQWIDGHTDLLPRYEELEDNIKANLKLTKISDWIHQTMIKQ</sequence>
<name>A0A100VKT3_PAEAM</name>
<evidence type="ECO:0000259" key="3">
    <source>
        <dbReference type="Pfam" id="PF05368"/>
    </source>
</evidence>
<keyword evidence="2" id="KW-0521">NADP</keyword>
<dbReference type="Pfam" id="PF05368">
    <property type="entry name" value="NmrA"/>
    <property type="match status" value="1"/>
</dbReference>
<dbReference type="Proteomes" id="UP000069697">
    <property type="component" value="Unassembled WGS sequence"/>
</dbReference>
<comment type="caution">
    <text evidence="4">The sequence shown here is derived from an EMBL/GenBank/DDBJ whole genome shotgun (WGS) entry which is preliminary data.</text>
</comment>
<dbReference type="PANTHER" id="PTHR42748">
    <property type="entry name" value="NITROGEN METABOLITE REPRESSION PROTEIN NMRA FAMILY MEMBER"/>
    <property type="match status" value="1"/>
</dbReference>
<dbReference type="RefSeq" id="WP_062834359.1">
    <property type="nucleotide sequence ID" value="NZ_BCNV01000001.1"/>
</dbReference>
<gene>
    <name evidence="4" type="ORF">PAHA3_1761</name>
</gene>
<dbReference type="InterPro" id="IPR051164">
    <property type="entry name" value="NmrA-like_oxidored"/>
</dbReference>
<reference evidence="4 5" key="1">
    <citation type="journal article" date="2016" name="Genome Announc.">
        <title>Draft Genome Sequence of Paenibacillus amylolyticus Heshi-A3, Isolated from Fermented Rice Bran in a Japanese Fermented Seafood Dish.</title>
        <authorList>
            <person name="Akuzawa S."/>
            <person name="Nagaoka J."/>
            <person name="Kanekatsu M."/>
            <person name="Kubota E."/>
            <person name="Ohtake R."/>
            <person name="Suzuki T."/>
            <person name="Kanesaki Y."/>
        </authorList>
    </citation>
    <scope>NUCLEOTIDE SEQUENCE [LARGE SCALE GENOMIC DNA]</scope>
    <source>
        <strain evidence="4 5">Heshi-A3</strain>
    </source>
</reference>
<dbReference type="InterPro" id="IPR036291">
    <property type="entry name" value="NAD(P)-bd_dom_sf"/>
</dbReference>
<dbReference type="SUPFAM" id="SSF51735">
    <property type="entry name" value="NAD(P)-binding Rossmann-fold domains"/>
    <property type="match status" value="1"/>
</dbReference>
<dbReference type="EMBL" id="BCNV01000001">
    <property type="protein sequence ID" value="GAS81687.1"/>
    <property type="molecule type" value="Genomic_DNA"/>
</dbReference>
<dbReference type="Gene3D" id="3.40.50.720">
    <property type="entry name" value="NAD(P)-binding Rossmann-like Domain"/>
    <property type="match status" value="1"/>
</dbReference>
<feature type="domain" description="NmrA-like" evidence="3">
    <location>
        <begin position="4"/>
        <end position="263"/>
    </location>
</feature>
<protein>
    <submittedName>
        <fullName evidence="4">NmrA family protein</fullName>
    </submittedName>
</protein>
<evidence type="ECO:0000313" key="5">
    <source>
        <dbReference type="Proteomes" id="UP000069697"/>
    </source>
</evidence>
<evidence type="ECO:0000256" key="2">
    <source>
        <dbReference type="ARBA" id="ARBA00022857"/>
    </source>
</evidence>
<dbReference type="PANTHER" id="PTHR42748:SF7">
    <property type="entry name" value="NMRA LIKE REDOX SENSOR 1-RELATED"/>
    <property type="match status" value="1"/>
</dbReference>
<comment type="similarity">
    <text evidence="1">Belongs to the NmrA-type oxidoreductase family.</text>
</comment>
<reference evidence="5" key="2">
    <citation type="submission" date="2016-01" db="EMBL/GenBank/DDBJ databases">
        <title>Draft Genome Sequence of Paenibacillus amylolyticus Heshi-A3 that Was Isolated from Fermented Rice Bran with Aging Salted Mackerel, Which Was Named Heshiko as Traditional Fermented Seafood in Japan.</title>
        <authorList>
            <person name="Akuzawa S."/>
            <person name="Nakagawa J."/>
            <person name="Kanekatsu T."/>
            <person name="Kubota E."/>
            <person name="Ohtake R."/>
            <person name="Suzuki T."/>
            <person name="Kanesaki Y."/>
        </authorList>
    </citation>
    <scope>NUCLEOTIDE SEQUENCE [LARGE SCALE GENOMIC DNA]</scope>
    <source>
        <strain evidence="5">Heshi-A3</strain>
    </source>
</reference>
<organism evidence="4 5">
    <name type="scientific">Paenibacillus amylolyticus</name>
    <dbReference type="NCBI Taxonomy" id="1451"/>
    <lineage>
        <taxon>Bacteria</taxon>
        <taxon>Bacillati</taxon>
        <taxon>Bacillota</taxon>
        <taxon>Bacilli</taxon>
        <taxon>Bacillales</taxon>
        <taxon>Paenibacillaceae</taxon>
        <taxon>Paenibacillus</taxon>
    </lineage>
</organism>
<accession>A0A100VKT3</accession>
<dbReference type="InterPro" id="IPR008030">
    <property type="entry name" value="NmrA-like"/>
</dbReference>
<evidence type="ECO:0000313" key="4">
    <source>
        <dbReference type="EMBL" id="GAS81687.1"/>
    </source>
</evidence>
<proteinExistence type="inferred from homology"/>